<dbReference type="AlphaFoldDB" id="A0A5C3F8B3"/>
<keyword evidence="3" id="KW-1185">Reference proteome</keyword>
<accession>A0A5C3F8B3</accession>
<dbReference type="Proteomes" id="UP000323386">
    <property type="component" value="Unassembled WGS sequence"/>
</dbReference>
<reference evidence="2 3" key="1">
    <citation type="submission" date="2018-03" db="EMBL/GenBank/DDBJ databases">
        <authorList>
            <person name="Guldener U."/>
        </authorList>
    </citation>
    <scope>NUCLEOTIDE SEQUENCE [LARGE SCALE GENOMIC DNA]</scope>
    <source>
        <strain evidence="2 3">DAOM196992</strain>
    </source>
</reference>
<dbReference type="EMBL" id="OOIP01000021">
    <property type="protein sequence ID" value="SPO40693.1"/>
    <property type="molecule type" value="Genomic_DNA"/>
</dbReference>
<sequence length="118" mass="12055">MACALPCQKLSACLCPGFAKLPCCAARRPCLLVESVAVCGASGANEFAVRCGAVRCGAVRRCPALRCGLDGRSRFVGTCYPPRSTCHRSDQSAVEPALPTRPAGSASPSPSSSSSPPV</sequence>
<proteinExistence type="predicted"/>
<feature type="compositionally biased region" description="Low complexity" evidence="1">
    <location>
        <begin position="102"/>
        <end position="118"/>
    </location>
</feature>
<organism evidence="2 3">
    <name type="scientific">Pseudozyma flocculosa</name>
    <dbReference type="NCBI Taxonomy" id="84751"/>
    <lineage>
        <taxon>Eukaryota</taxon>
        <taxon>Fungi</taxon>
        <taxon>Dikarya</taxon>
        <taxon>Basidiomycota</taxon>
        <taxon>Ustilaginomycotina</taxon>
        <taxon>Ustilaginomycetes</taxon>
        <taxon>Ustilaginales</taxon>
        <taxon>Ustilaginaceae</taxon>
        <taxon>Pseudozyma</taxon>
    </lineage>
</organism>
<name>A0A5C3F8B3_9BASI</name>
<evidence type="ECO:0000313" key="3">
    <source>
        <dbReference type="Proteomes" id="UP000323386"/>
    </source>
</evidence>
<feature type="region of interest" description="Disordered" evidence="1">
    <location>
        <begin position="81"/>
        <end position="118"/>
    </location>
</feature>
<protein>
    <submittedName>
        <fullName evidence="2">Uncharacterized protein</fullName>
    </submittedName>
</protein>
<evidence type="ECO:0000256" key="1">
    <source>
        <dbReference type="SAM" id="MobiDB-lite"/>
    </source>
</evidence>
<gene>
    <name evidence="2" type="ORF">PSFLO_06175</name>
</gene>
<evidence type="ECO:0000313" key="2">
    <source>
        <dbReference type="EMBL" id="SPO40693.1"/>
    </source>
</evidence>